<dbReference type="PANTHER" id="PTHR21707:SF42">
    <property type="entry name" value="FLAGELLUM-ASSOCIATED COILED-COIL DOMAIN-CONTAINING PROTEIN 1"/>
    <property type="match status" value="1"/>
</dbReference>
<proteinExistence type="predicted"/>
<evidence type="ECO:0000256" key="2">
    <source>
        <dbReference type="SAM" id="MobiDB-lite"/>
    </source>
</evidence>
<dbReference type="Ensembl" id="ENSLACT00000026487.1">
    <property type="protein sequence ID" value="ENSLACP00000022543.1"/>
    <property type="gene ID" value="ENSLACG00000022324.1"/>
</dbReference>
<keyword evidence="1" id="KW-0175">Coiled coil</keyword>
<dbReference type="OMA" id="ERDTMEL"/>
<dbReference type="EMBL" id="AFYH01065236">
    <property type="status" value="NOT_ANNOTATED_CDS"/>
    <property type="molecule type" value="Genomic_DNA"/>
</dbReference>
<protein>
    <submittedName>
        <fullName evidence="3">Flagellum associated containing coiled-coil domains 1</fullName>
    </submittedName>
</protein>
<reference evidence="3" key="2">
    <citation type="submission" date="2025-08" db="UniProtKB">
        <authorList>
            <consortium name="Ensembl"/>
        </authorList>
    </citation>
    <scope>IDENTIFICATION</scope>
</reference>
<dbReference type="GO" id="GO:0005737">
    <property type="term" value="C:cytoplasm"/>
    <property type="evidence" value="ECO:0007669"/>
    <property type="project" value="TreeGrafter"/>
</dbReference>
<accession>M3XII7</accession>
<name>M3XII7_LATCH</name>
<evidence type="ECO:0000256" key="1">
    <source>
        <dbReference type="SAM" id="Coils"/>
    </source>
</evidence>
<organism evidence="3 4">
    <name type="scientific">Latimeria chalumnae</name>
    <name type="common">Coelacanth</name>
    <dbReference type="NCBI Taxonomy" id="7897"/>
    <lineage>
        <taxon>Eukaryota</taxon>
        <taxon>Metazoa</taxon>
        <taxon>Chordata</taxon>
        <taxon>Craniata</taxon>
        <taxon>Vertebrata</taxon>
        <taxon>Euteleostomi</taxon>
        <taxon>Coelacanthiformes</taxon>
        <taxon>Coelacanthidae</taxon>
        <taxon>Latimeria</taxon>
    </lineage>
</organism>
<dbReference type="KEGG" id="lcm:102350443"/>
<feature type="region of interest" description="Disordered" evidence="2">
    <location>
        <begin position="262"/>
        <end position="294"/>
    </location>
</feature>
<dbReference type="Proteomes" id="UP000008672">
    <property type="component" value="Unassembled WGS sequence"/>
</dbReference>
<feature type="compositionally biased region" description="Polar residues" evidence="2">
    <location>
        <begin position="277"/>
        <end position="294"/>
    </location>
</feature>
<dbReference type="PANTHER" id="PTHR21707">
    <property type="entry name" value="FLAGELLUM-ASSOCIATED COILED-COIL DOMAIN-CONTAINING PROTEIN 1"/>
    <property type="match status" value="1"/>
</dbReference>
<feature type="coiled-coil region" evidence="1">
    <location>
        <begin position="87"/>
        <end position="242"/>
    </location>
</feature>
<keyword evidence="4" id="KW-1185">Reference proteome</keyword>
<dbReference type="GeneTree" id="ENSGT00970000198411"/>
<evidence type="ECO:0000313" key="4">
    <source>
        <dbReference type="Proteomes" id="UP000008672"/>
    </source>
</evidence>
<dbReference type="AlphaFoldDB" id="M3XII7"/>
<dbReference type="STRING" id="7897.ENSLACP00000022543"/>
<dbReference type="OrthoDB" id="10013155at2759"/>
<dbReference type="HOGENOM" id="CLU_946509_0_0_1"/>
<dbReference type="InterPro" id="IPR026674">
    <property type="entry name" value="FLACC1"/>
</dbReference>
<reference evidence="4" key="1">
    <citation type="submission" date="2011-08" db="EMBL/GenBank/DDBJ databases">
        <title>The draft genome of Latimeria chalumnae.</title>
        <authorList>
            <person name="Di Palma F."/>
            <person name="Alfoldi J."/>
            <person name="Johnson J."/>
            <person name="Berlin A."/>
            <person name="Gnerre S."/>
            <person name="Jaffe D."/>
            <person name="MacCallum I."/>
            <person name="Young S."/>
            <person name="Walker B.J."/>
            <person name="Lander E."/>
            <person name="Lindblad-Toh K."/>
        </authorList>
    </citation>
    <scope>NUCLEOTIDE SEQUENCE [LARGE SCALE GENOMIC DNA]</scope>
    <source>
        <strain evidence="4">Wild caught</strain>
    </source>
</reference>
<evidence type="ECO:0000313" key="3">
    <source>
        <dbReference type="Ensembl" id="ENSLACP00000022543.1"/>
    </source>
</evidence>
<dbReference type="eggNOG" id="ENOG502R2KT">
    <property type="taxonomic scope" value="Eukaryota"/>
</dbReference>
<sequence length="294" mass="34887">MLELENQHKEEISQLETKHASELCDVHSQYKAILEEERTKADENYKKLEDDYNFLNCMFRSYKESVHEEMEEKWLMKESELKNEFELIKQEALLQQAKDHKKKCDEEKREIKEMFQKKINTLQLSHMDEMEALQERYDEAMEKASELEQVKTEMKALEKELEEKNAKLQKLSSVLKHTRHDLQVTKGNLKDLEDNFHSKLAEVEDQYKERIDLLKKENTDIRIKLIAKCEELCEEKAAMEQETTKQMQKAKAILQAALHAQYHERIEHPAEDEESVQSDSSFNVDLSTPPSEEH</sequence>
<reference evidence="3" key="3">
    <citation type="submission" date="2025-09" db="UniProtKB">
        <authorList>
            <consortium name="Ensembl"/>
        </authorList>
    </citation>
    <scope>IDENTIFICATION</scope>
</reference>
<dbReference type="InParanoid" id="M3XII7"/>